<feature type="region of interest" description="Disordered" evidence="1">
    <location>
        <begin position="533"/>
        <end position="552"/>
    </location>
</feature>
<gene>
    <name evidence="2" type="ORF">HJC23_005799</name>
</gene>
<sequence length="732" mass="80471">RNVDAYMKLYEVFPNEMHTDVMMNSPELYAEKIDLDYTQKEVAYNWKLAWNNNSSSTAGRGGGRMKQNIRVPAEKESLRARRALILPKGTVKDKISIAIGVKATVTKDDPKQPFVGMLELEESIAFEANSQRYPYIAKLLDFISAGKYGDEVIFQDVLSEKDVQAVTSMVNTRDDLEWRYVPLSGESVDDSHHRKLCIAKRKKESCADGETPANASTAGEESNEGREGSDLPHSESTDFPTGAVQVKDTPSDSEKKKGAREKVIKSIRYDKFSFADLSIYPLGVGDVLTCDIFQSRNSGQIYVENISVVERKERVIQDTPKNEPQVNGNENVRRQNLTGYVTEVVPSRQFGFITGVDENGSKTGDHVFFHFKVVKPANDTPQDARASSAKVKKSDKIDTIRKGDELTATTISILPRGTLHLQSKVDTSTLCTGYILLEPSHTSLANTPSHIVLRSGPSLDGAGRWDKVGKEEKISHPPGSNPQSSRKSSIDDSCNETSQENGSSDEKPKSDSDDATNLESAVGTHVRYKLSSLAHRGPSDYNENRPDGPRRGDLVFFGKTKGAKWAKDIRIEKLDAANTVKGVLVDIKPDENTAVFVSSDTDTKYNISLSAVVSCEKSLLREKQEVNGVLHDGKIFGVCRMKDIFLTSCLAKNSSGSNNGPKQRPKLNLTELQGMGGQIMAQSKMAKGPDGTIGFVHGWTKRLSPNAKTFIPSTIQVSGFNSTHSEEDTSGD</sequence>
<dbReference type="AlphaFoldDB" id="A0ABD3QYM8"/>
<dbReference type="EMBL" id="JABMIG020000002">
    <property type="protein sequence ID" value="KAL3805555.1"/>
    <property type="molecule type" value="Genomic_DNA"/>
</dbReference>
<protein>
    <recommendedName>
        <fullName evidence="4">CSD domain-containing protein</fullName>
    </recommendedName>
</protein>
<comment type="caution">
    <text evidence="2">The sequence shown here is derived from an EMBL/GenBank/DDBJ whole genome shotgun (WGS) entry which is preliminary data.</text>
</comment>
<keyword evidence="3" id="KW-1185">Reference proteome</keyword>
<reference evidence="2 3" key="1">
    <citation type="journal article" date="2020" name="G3 (Bethesda)">
        <title>Improved Reference Genome for Cyclotella cryptica CCMP332, a Model for Cell Wall Morphogenesis, Salinity Adaptation, and Lipid Production in Diatoms (Bacillariophyta).</title>
        <authorList>
            <person name="Roberts W.R."/>
            <person name="Downey K.M."/>
            <person name="Ruck E.C."/>
            <person name="Traller J.C."/>
            <person name="Alverson A.J."/>
        </authorList>
    </citation>
    <scope>NUCLEOTIDE SEQUENCE [LARGE SCALE GENOMIC DNA]</scope>
    <source>
        <strain evidence="2 3">CCMP332</strain>
    </source>
</reference>
<evidence type="ECO:0000313" key="2">
    <source>
        <dbReference type="EMBL" id="KAL3805555.1"/>
    </source>
</evidence>
<proteinExistence type="predicted"/>
<name>A0ABD3QYM8_9STRA</name>
<feature type="compositionally biased region" description="Basic and acidic residues" evidence="1">
    <location>
        <begin position="223"/>
        <end position="236"/>
    </location>
</feature>
<evidence type="ECO:0000313" key="3">
    <source>
        <dbReference type="Proteomes" id="UP001516023"/>
    </source>
</evidence>
<feature type="compositionally biased region" description="Basic and acidic residues" evidence="1">
    <location>
        <begin position="249"/>
        <end position="260"/>
    </location>
</feature>
<feature type="non-terminal residue" evidence="2">
    <location>
        <position position="1"/>
    </location>
</feature>
<evidence type="ECO:0008006" key="4">
    <source>
        <dbReference type="Google" id="ProtNLM"/>
    </source>
</evidence>
<accession>A0ABD3QYM8</accession>
<feature type="compositionally biased region" description="Polar residues" evidence="1">
    <location>
        <begin position="481"/>
        <end position="502"/>
    </location>
</feature>
<organism evidence="2 3">
    <name type="scientific">Cyclotella cryptica</name>
    <dbReference type="NCBI Taxonomy" id="29204"/>
    <lineage>
        <taxon>Eukaryota</taxon>
        <taxon>Sar</taxon>
        <taxon>Stramenopiles</taxon>
        <taxon>Ochrophyta</taxon>
        <taxon>Bacillariophyta</taxon>
        <taxon>Coscinodiscophyceae</taxon>
        <taxon>Thalassiosirophycidae</taxon>
        <taxon>Stephanodiscales</taxon>
        <taxon>Stephanodiscaceae</taxon>
        <taxon>Cyclotella</taxon>
    </lineage>
</organism>
<dbReference type="Proteomes" id="UP001516023">
    <property type="component" value="Unassembled WGS sequence"/>
</dbReference>
<feature type="region of interest" description="Disordered" evidence="1">
    <location>
        <begin position="208"/>
        <end position="260"/>
    </location>
</feature>
<feature type="region of interest" description="Disordered" evidence="1">
    <location>
        <begin position="471"/>
        <end position="517"/>
    </location>
</feature>
<feature type="compositionally biased region" description="Basic and acidic residues" evidence="1">
    <location>
        <begin position="542"/>
        <end position="552"/>
    </location>
</feature>
<evidence type="ECO:0000256" key="1">
    <source>
        <dbReference type="SAM" id="MobiDB-lite"/>
    </source>
</evidence>